<sequence length="212" mass="21897">MNDVPEPQLKPLSDGSGTTSRHAGSARTSMTPRLVLAAAVIVACSGGILWKTSSSSPPAPRPGIVGAGQPDPAPGLRPDATHLGAQLALVPTSQVKAALATTGFSSQQKTDILAAVKNRRMRLVRMPIAQIAGPVGQSVTITSGGMRQSLLLRPTLQSVVLPIYLAGEVMINPTTPPPVGGLETGILTALGPQLLPRFTSLDQQLVLDVIVQ</sequence>
<name>A0A511BLM2_9PROT</name>
<feature type="region of interest" description="Disordered" evidence="1">
    <location>
        <begin position="1"/>
        <end position="27"/>
    </location>
</feature>
<evidence type="ECO:0000313" key="2">
    <source>
        <dbReference type="EMBL" id="GEL01239.1"/>
    </source>
</evidence>
<feature type="compositionally biased region" description="Polar residues" evidence="1">
    <location>
        <begin position="15"/>
        <end position="27"/>
    </location>
</feature>
<proteinExistence type="predicted"/>
<evidence type="ECO:0000313" key="3">
    <source>
        <dbReference type="Proteomes" id="UP000321405"/>
    </source>
</evidence>
<comment type="caution">
    <text evidence="2">The sequence shown here is derived from an EMBL/GenBank/DDBJ whole genome shotgun (WGS) entry which is preliminary data.</text>
</comment>
<evidence type="ECO:0000256" key="1">
    <source>
        <dbReference type="SAM" id="MobiDB-lite"/>
    </source>
</evidence>
<feature type="region of interest" description="Disordered" evidence="1">
    <location>
        <begin position="53"/>
        <end position="79"/>
    </location>
</feature>
<keyword evidence="3" id="KW-1185">Reference proteome</keyword>
<accession>A0A511BLM2</accession>
<reference evidence="2 3" key="1">
    <citation type="submission" date="2019-07" db="EMBL/GenBank/DDBJ databases">
        <title>Whole genome shotgun sequence of Swaminathania salitolerans NBRC 104436.</title>
        <authorList>
            <person name="Hosoyama A."/>
            <person name="Uohara A."/>
            <person name="Ohji S."/>
            <person name="Ichikawa N."/>
        </authorList>
    </citation>
    <scope>NUCLEOTIDE SEQUENCE [LARGE SCALE GENOMIC DNA]</scope>
    <source>
        <strain evidence="2 3">NBRC 104436</strain>
    </source>
</reference>
<protein>
    <submittedName>
        <fullName evidence="2">Uncharacterized protein</fullName>
    </submittedName>
</protein>
<dbReference type="AlphaFoldDB" id="A0A511BLM2"/>
<gene>
    <name evidence="2" type="ORF">SSA02_04020</name>
</gene>
<organism evidence="2 3">
    <name type="scientific">Swaminathania salitolerans</name>
    <dbReference type="NCBI Taxonomy" id="182838"/>
    <lineage>
        <taxon>Bacteria</taxon>
        <taxon>Pseudomonadati</taxon>
        <taxon>Pseudomonadota</taxon>
        <taxon>Alphaproteobacteria</taxon>
        <taxon>Acetobacterales</taxon>
        <taxon>Acetobacteraceae</taxon>
        <taxon>Swaminathania</taxon>
    </lineage>
</organism>
<dbReference type="EMBL" id="BJVC01000001">
    <property type="protein sequence ID" value="GEL01239.1"/>
    <property type="molecule type" value="Genomic_DNA"/>
</dbReference>
<dbReference type="Proteomes" id="UP000321405">
    <property type="component" value="Unassembled WGS sequence"/>
</dbReference>